<reference evidence="1" key="1">
    <citation type="submission" date="2021-04" db="EMBL/GenBank/DDBJ databases">
        <title>Biosynthetic gene clusters of Dactylosporangioum roseum.</title>
        <authorList>
            <person name="Hartkoorn R.C."/>
            <person name="Beaudoing E."/>
            <person name="Hot D."/>
            <person name="Moureu S."/>
        </authorList>
    </citation>
    <scope>NUCLEOTIDE SEQUENCE</scope>
    <source>
        <strain evidence="1">NRRL B-16295</strain>
    </source>
</reference>
<gene>
    <name evidence="1" type="ORF">Drose_15295</name>
</gene>
<dbReference type="Proteomes" id="UP001058271">
    <property type="component" value="Chromosome"/>
</dbReference>
<evidence type="ECO:0008006" key="3">
    <source>
        <dbReference type="Google" id="ProtNLM"/>
    </source>
</evidence>
<evidence type="ECO:0000313" key="1">
    <source>
        <dbReference type="EMBL" id="UWZ39477.1"/>
    </source>
</evidence>
<accession>A0ABY5ZFF0</accession>
<organism evidence="1 2">
    <name type="scientific">Dactylosporangium roseum</name>
    <dbReference type="NCBI Taxonomy" id="47989"/>
    <lineage>
        <taxon>Bacteria</taxon>
        <taxon>Bacillati</taxon>
        <taxon>Actinomycetota</taxon>
        <taxon>Actinomycetes</taxon>
        <taxon>Micromonosporales</taxon>
        <taxon>Micromonosporaceae</taxon>
        <taxon>Dactylosporangium</taxon>
    </lineage>
</organism>
<sequence length="112" mass="11847">MTPPSRLQASLPSINGNANVLVELAGALGAGRPDFDLSRKGCMEALSEEVTRAIRSFADFSADQYQDIVALLAALSTKLRNAGESYAQADQAGAGEIARYLLGSTYVAPEQR</sequence>
<evidence type="ECO:0000313" key="2">
    <source>
        <dbReference type="Proteomes" id="UP001058271"/>
    </source>
</evidence>
<dbReference type="RefSeq" id="WP_260728888.1">
    <property type="nucleotide sequence ID" value="NZ_BAAABS010000089.1"/>
</dbReference>
<name>A0ABY5ZFF0_9ACTN</name>
<proteinExistence type="predicted"/>
<keyword evidence="2" id="KW-1185">Reference proteome</keyword>
<dbReference type="EMBL" id="CP073721">
    <property type="protein sequence ID" value="UWZ39477.1"/>
    <property type="molecule type" value="Genomic_DNA"/>
</dbReference>
<protein>
    <recommendedName>
        <fullName evidence="3">PE domain-containing protein</fullName>
    </recommendedName>
</protein>